<organism evidence="2 3">
    <name type="scientific">Pseudohongiella acticola</name>
    <dbReference type="NCBI Taxonomy" id="1524254"/>
    <lineage>
        <taxon>Bacteria</taxon>
        <taxon>Pseudomonadati</taxon>
        <taxon>Pseudomonadota</taxon>
        <taxon>Gammaproteobacteria</taxon>
        <taxon>Pseudomonadales</taxon>
        <taxon>Pseudohongiellaceae</taxon>
        <taxon>Pseudohongiella</taxon>
    </lineage>
</organism>
<dbReference type="EMBL" id="MASR01000003">
    <property type="protein sequence ID" value="OFE11105.1"/>
    <property type="molecule type" value="Genomic_DNA"/>
</dbReference>
<proteinExistence type="predicted"/>
<dbReference type="Proteomes" id="UP000175669">
    <property type="component" value="Unassembled WGS sequence"/>
</dbReference>
<keyword evidence="1" id="KW-0732">Signal</keyword>
<dbReference type="Gene3D" id="3.40.190.10">
    <property type="entry name" value="Periplasmic binding protein-like II"/>
    <property type="match status" value="1"/>
</dbReference>
<accession>A0A1E8CFH3</accession>
<dbReference type="RefSeq" id="WP_070119040.1">
    <property type="nucleotide sequence ID" value="NZ_CAXATG010000006.1"/>
</dbReference>
<protein>
    <submittedName>
        <fullName evidence="2">Phosphate ABC transporter substrate-binding protein</fullName>
    </submittedName>
</protein>
<name>A0A1E8CFH3_9GAMM</name>
<dbReference type="OrthoDB" id="5368544at2"/>
<keyword evidence="3" id="KW-1185">Reference proteome</keyword>
<dbReference type="STRING" id="1524254.PHACT_14710"/>
<evidence type="ECO:0000313" key="3">
    <source>
        <dbReference type="Proteomes" id="UP000175669"/>
    </source>
</evidence>
<reference evidence="3" key="1">
    <citation type="submission" date="2016-07" db="EMBL/GenBank/DDBJ databases">
        <authorList>
            <person name="Florea S."/>
            <person name="Webb J.S."/>
            <person name="Jaromczyk J."/>
            <person name="Schardl C.L."/>
        </authorList>
    </citation>
    <scope>NUCLEOTIDE SEQUENCE [LARGE SCALE GENOMIC DNA]</scope>
    <source>
        <strain evidence="3">KCTC 42131</strain>
    </source>
</reference>
<evidence type="ECO:0000313" key="2">
    <source>
        <dbReference type="EMBL" id="OFE11105.1"/>
    </source>
</evidence>
<evidence type="ECO:0000256" key="1">
    <source>
        <dbReference type="SAM" id="SignalP"/>
    </source>
</evidence>
<sequence length="131" mass="13897">MLNKILVLLCLTMAWPAYADIAVIVHPSSSAEIDVDELNRLYTGRSSALTAVNLQEGLAMRSEFDEKGAGRASAQLKAHWSKLVFTGKGTPPAEVANEAAMLSHVASNPDAIGYVDAGSVDDSVKVILTLQ</sequence>
<feature type="signal peptide" evidence="1">
    <location>
        <begin position="1"/>
        <end position="19"/>
    </location>
</feature>
<dbReference type="SUPFAM" id="SSF53850">
    <property type="entry name" value="Periplasmic binding protein-like II"/>
    <property type="match status" value="1"/>
</dbReference>
<feature type="chain" id="PRO_5009211923" evidence="1">
    <location>
        <begin position="20"/>
        <end position="131"/>
    </location>
</feature>
<comment type="caution">
    <text evidence="2">The sequence shown here is derived from an EMBL/GenBank/DDBJ whole genome shotgun (WGS) entry which is preliminary data.</text>
</comment>
<gene>
    <name evidence="2" type="ORF">PHACT_14710</name>
</gene>
<dbReference type="AlphaFoldDB" id="A0A1E8CFH3"/>